<dbReference type="Pfam" id="PF13088">
    <property type="entry name" value="BNR_2"/>
    <property type="match status" value="1"/>
</dbReference>
<evidence type="ECO:0000259" key="1">
    <source>
        <dbReference type="Pfam" id="PF13088"/>
    </source>
</evidence>
<feature type="domain" description="Sialidase" evidence="1">
    <location>
        <begin position="72"/>
        <end position="210"/>
    </location>
</feature>
<dbReference type="Proteomes" id="UP001189429">
    <property type="component" value="Unassembled WGS sequence"/>
</dbReference>
<reference evidence="2" key="1">
    <citation type="submission" date="2023-10" db="EMBL/GenBank/DDBJ databases">
        <authorList>
            <person name="Chen Y."/>
            <person name="Shah S."/>
            <person name="Dougan E. K."/>
            <person name="Thang M."/>
            <person name="Chan C."/>
        </authorList>
    </citation>
    <scope>NUCLEOTIDE SEQUENCE [LARGE SCALE GENOMIC DNA]</scope>
</reference>
<keyword evidence="3" id="KW-1185">Reference proteome</keyword>
<dbReference type="EMBL" id="CAUYUJ010016060">
    <property type="protein sequence ID" value="CAK0861430.1"/>
    <property type="molecule type" value="Genomic_DNA"/>
</dbReference>
<dbReference type="InterPro" id="IPR026856">
    <property type="entry name" value="Sialidase_fam"/>
</dbReference>
<name>A0ABN9UNC4_9DINO</name>
<dbReference type="PANTHER" id="PTHR10628">
    <property type="entry name" value="SIALIDASE"/>
    <property type="match status" value="1"/>
</dbReference>
<dbReference type="InterPro" id="IPR011040">
    <property type="entry name" value="Sialidase"/>
</dbReference>
<dbReference type="Gene3D" id="2.120.10.10">
    <property type="match status" value="1"/>
</dbReference>
<comment type="caution">
    <text evidence="2">The sequence shown here is derived from an EMBL/GenBank/DDBJ whole genome shotgun (WGS) entry which is preliminary data.</text>
</comment>
<evidence type="ECO:0000313" key="3">
    <source>
        <dbReference type="Proteomes" id="UP001189429"/>
    </source>
</evidence>
<dbReference type="InterPro" id="IPR036278">
    <property type="entry name" value="Sialidase_sf"/>
</dbReference>
<sequence length="233" mass="25063">ETSRCWDLYTRPSVRPASDESVPVFPHGVGGVSCYRIPAAVKTPHGRLVAFSEARHGPEGNSCADEFAYEIAMSYSDDLGKSWSTPNFAVGSKEYPVFNPYTRADPTVLKSGKIVLIYGKAPAAGWDGHRGIGIGMKFSTDGGDSWSAELDVTDQFGIAGVAQPGPGAGIAVEMSDGKERIIVVSHMGEYIDDLITISDDDGVTWRTIKTDFPHMDEARRGDSDTRARSADNA</sequence>
<dbReference type="SUPFAM" id="SSF50939">
    <property type="entry name" value="Sialidases"/>
    <property type="match status" value="1"/>
</dbReference>
<feature type="non-terminal residue" evidence="2">
    <location>
        <position position="1"/>
    </location>
</feature>
<organism evidence="2 3">
    <name type="scientific">Prorocentrum cordatum</name>
    <dbReference type="NCBI Taxonomy" id="2364126"/>
    <lineage>
        <taxon>Eukaryota</taxon>
        <taxon>Sar</taxon>
        <taxon>Alveolata</taxon>
        <taxon>Dinophyceae</taxon>
        <taxon>Prorocentrales</taxon>
        <taxon>Prorocentraceae</taxon>
        <taxon>Prorocentrum</taxon>
    </lineage>
</organism>
<gene>
    <name evidence="2" type="ORF">PCOR1329_LOCUS50102</name>
</gene>
<proteinExistence type="predicted"/>
<evidence type="ECO:0000313" key="2">
    <source>
        <dbReference type="EMBL" id="CAK0861430.1"/>
    </source>
</evidence>
<accession>A0ABN9UNC4</accession>
<dbReference type="PANTHER" id="PTHR10628:SF30">
    <property type="entry name" value="EXO-ALPHA-SIALIDASE"/>
    <property type="match status" value="1"/>
</dbReference>
<dbReference type="CDD" id="cd15482">
    <property type="entry name" value="Sialidase_non-viral"/>
    <property type="match status" value="1"/>
</dbReference>
<protein>
    <recommendedName>
        <fullName evidence="1">Sialidase domain-containing protein</fullName>
    </recommendedName>
</protein>